<feature type="transmembrane region" description="Helical" evidence="1">
    <location>
        <begin position="26"/>
        <end position="49"/>
    </location>
</feature>
<organism evidence="2 3">
    <name type="scientific">Arachidicoccus soli</name>
    <dbReference type="NCBI Taxonomy" id="2341117"/>
    <lineage>
        <taxon>Bacteria</taxon>
        <taxon>Pseudomonadati</taxon>
        <taxon>Bacteroidota</taxon>
        <taxon>Chitinophagia</taxon>
        <taxon>Chitinophagales</taxon>
        <taxon>Chitinophagaceae</taxon>
        <taxon>Arachidicoccus</taxon>
    </lineage>
</organism>
<feature type="transmembrane region" description="Helical" evidence="1">
    <location>
        <begin position="94"/>
        <end position="114"/>
    </location>
</feature>
<feature type="transmembrane region" description="Helical" evidence="1">
    <location>
        <begin position="167"/>
        <end position="187"/>
    </location>
</feature>
<keyword evidence="3" id="KW-1185">Reference proteome</keyword>
<reference evidence="2 3" key="1">
    <citation type="submission" date="2018-09" db="EMBL/GenBank/DDBJ databases">
        <title>Arachidicoccus sp. nov., a bacterium isolated from soil.</title>
        <authorList>
            <person name="Weon H.-Y."/>
            <person name="Kwon S.-W."/>
            <person name="Lee S.A."/>
        </authorList>
    </citation>
    <scope>NUCLEOTIDE SEQUENCE [LARGE SCALE GENOMIC DNA]</scope>
    <source>
        <strain evidence="2 3">KIS59-12</strain>
    </source>
</reference>
<feature type="transmembrane region" description="Helical" evidence="1">
    <location>
        <begin position="120"/>
        <end position="139"/>
    </location>
</feature>
<gene>
    <name evidence="2" type="ORF">D6B99_12505</name>
</gene>
<feature type="transmembrane region" description="Helical" evidence="1">
    <location>
        <begin position="144"/>
        <end position="161"/>
    </location>
</feature>
<evidence type="ECO:0000256" key="1">
    <source>
        <dbReference type="SAM" id="Phobius"/>
    </source>
</evidence>
<dbReference type="EMBL" id="CP032489">
    <property type="protein sequence ID" value="AYD48347.1"/>
    <property type="molecule type" value="Genomic_DNA"/>
</dbReference>
<name>A0A386HQX1_9BACT</name>
<dbReference type="KEGG" id="ark:D6B99_12505"/>
<sequence>MEDRNISPEESLRVIERMLLESRNKFYNNGFAFLFWGVLIMLACLAQYAIIKMGFPAQSNYVWLVVIVLGLVVTFFYFVIWMPKRRLVSRSDSNNGMIWIGFGITYFVLVFLCIKYNINPAAFIWCLLGFGMFASGGIYRFKPLFFGAIVFWISAIIAVQFNVGINGLWIGALAMLFGYILPGYLLWKKAKMEANV</sequence>
<dbReference type="AlphaFoldDB" id="A0A386HQX1"/>
<keyword evidence="1" id="KW-0812">Transmembrane</keyword>
<evidence type="ECO:0000313" key="2">
    <source>
        <dbReference type="EMBL" id="AYD48347.1"/>
    </source>
</evidence>
<keyword evidence="1" id="KW-1133">Transmembrane helix</keyword>
<keyword evidence="1" id="KW-0472">Membrane</keyword>
<feature type="transmembrane region" description="Helical" evidence="1">
    <location>
        <begin position="61"/>
        <end position="82"/>
    </location>
</feature>
<protein>
    <submittedName>
        <fullName evidence="2">Uncharacterized protein</fullName>
    </submittedName>
</protein>
<proteinExistence type="predicted"/>
<dbReference type="Proteomes" id="UP000266118">
    <property type="component" value="Chromosome"/>
</dbReference>
<dbReference type="OrthoDB" id="670335at2"/>
<evidence type="ECO:0000313" key="3">
    <source>
        <dbReference type="Proteomes" id="UP000266118"/>
    </source>
</evidence>
<dbReference type="RefSeq" id="WP_119988993.1">
    <property type="nucleotide sequence ID" value="NZ_CP032489.1"/>
</dbReference>
<accession>A0A386HQX1</accession>